<name>A0A2T7BBA7_9BACT</name>
<dbReference type="PROSITE" id="PS51352">
    <property type="entry name" value="THIOREDOXIN_2"/>
    <property type="match status" value="1"/>
</dbReference>
<keyword evidence="3" id="KW-1015">Disulfide bond</keyword>
<evidence type="ECO:0000313" key="7">
    <source>
        <dbReference type="EMBL" id="PUZ21676.1"/>
    </source>
</evidence>
<proteinExistence type="predicted"/>
<evidence type="ECO:0000256" key="1">
    <source>
        <dbReference type="ARBA" id="ARBA00004196"/>
    </source>
</evidence>
<dbReference type="Pfam" id="PF08534">
    <property type="entry name" value="Redoxin"/>
    <property type="match status" value="1"/>
</dbReference>
<organism evidence="7 8">
    <name type="scientific">Chitinophaga parva</name>
    <dbReference type="NCBI Taxonomy" id="2169414"/>
    <lineage>
        <taxon>Bacteria</taxon>
        <taxon>Pseudomonadati</taxon>
        <taxon>Bacteroidota</taxon>
        <taxon>Chitinophagia</taxon>
        <taxon>Chitinophagales</taxon>
        <taxon>Chitinophagaceae</taxon>
        <taxon>Chitinophaga</taxon>
    </lineage>
</organism>
<evidence type="ECO:0000256" key="2">
    <source>
        <dbReference type="ARBA" id="ARBA00022748"/>
    </source>
</evidence>
<dbReference type="GO" id="GO:0016491">
    <property type="term" value="F:oxidoreductase activity"/>
    <property type="evidence" value="ECO:0007669"/>
    <property type="project" value="InterPro"/>
</dbReference>
<gene>
    <name evidence="7" type="ORF">DCC81_24100</name>
</gene>
<dbReference type="GO" id="GO:0017004">
    <property type="term" value="P:cytochrome complex assembly"/>
    <property type="evidence" value="ECO:0007669"/>
    <property type="project" value="UniProtKB-KW"/>
</dbReference>
<comment type="subcellular location">
    <subcellularLocation>
        <location evidence="1">Cell envelope</location>
    </subcellularLocation>
</comment>
<dbReference type="InterPro" id="IPR013766">
    <property type="entry name" value="Thioredoxin_domain"/>
</dbReference>
<reference evidence="7 8" key="1">
    <citation type="submission" date="2018-04" db="EMBL/GenBank/DDBJ databases">
        <title>Chitinophaga fuyangensis sp. nov., isolated from soil in a chemical factory.</title>
        <authorList>
            <person name="Chen K."/>
        </authorList>
    </citation>
    <scope>NUCLEOTIDE SEQUENCE [LARGE SCALE GENOMIC DNA]</scope>
    <source>
        <strain evidence="7 8">LY-1</strain>
    </source>
</reference>
<keyword evidence="5" id="KW-0732">Signal</keyword>
<dbReference type="Proteomes" id="UP000244450">
    <property type="component" value="Unassembled WGS sequence"/>
</dbReference>
<keyword evidence="2" id="KW-0201">Cytochrome c-type biogenesis</keyword>
<dbReference type="InterPro" id="IPR013740">
    <property type="entry name" value="Redoxin"/>
</dbReference>
<dbReference type="GO" id="GO:0030313">
    <property type="term" value="C:cell envelope"/>
    <property type="evidence" value="ECO:0007669"/>
    <property type="project" value="UniProtKB-SubCell"/>
</dbReference>
<sequence>MKRMLLILACFSGLTSQAGNGGPLSNGIWQGRLHRTDGVDIVFNFEVKDSAARKVIYIRNAGDRLLVDDITVSGDSVNFRMPFFDSEFKTALQPDGRLEGQWIRHLPERDMIFPFTALPKVSTRFSTAKAPTRNVTGRWATYFVSPKDTSFAVGEFKQTGSQVTGTFLTPTGDYRFLEGTVSGDTLRLSTFDGSHAYVFQATITGGHSLRNGVFYAGLSNKEDWYAHKDPKAALPAETALAGMKPGQKQLDFSFPDLDGKTVSIKDPAYRGKVVIVTLLGSWCPNCMDENAYLSRWYEENKKRGVEIIGLAYERTTDPVKSRQALQPFIHRFGITYPILLTGATPGDPQKGEKTLPQLTGIKGFPTTIFIGRNGDVKEVHTGFSGPGTGEHYETFKKEFNELVDQLLQQPVAAAY</sequence>
<evidence type="ECO:0000313" key="8">
    <source>
        <dbReference type="Proteomes" id="UP000244450"/>
    </source>
</evidence>
<evidence type="ECO:0000259" key="6">
    <source>
        <dbReference type="PROSITE" id="PS51352"/>
    </source>
</evidence>
<dbReference type="InterPro" id="IPR050553">
    <property type="entry name" value="Thioredoxin_ResA/DsbE_sf"/>
</dbReference>
<dbReference type="RefSeq" id="WP_108689328.1">
    <property type="nucleotide sequence ID" value="NZ_QCYK01000004.1"/>
</dbReference>
<accession>A0A2T7BBA7</accession>
<feature type="signal peptide" evidence="5">
    <location>
        <begin position="1"/>
        <end position="18"/>
    </location>
</feature>
<dbReference type="InterPro" id="IPR036249">
    <property type="entry name" value="Thioredoxin-like_sf"/>
</dbReference>
<dbReference type="PANTHER" id="PTHR42852:SF6">
    <property type="entry name" value="THIOL:DISULFIDE INTERCHANGE PROTEIN DSBE"/>
    <property type="match status" value="1"/>
</dbReference>
<evidence type="ECO:0000256" key="5">
    <source>
        <dbReference type="SAM" id="SignalP"/>
    </source>
</evidence>
<evidence type="ECO:0000256" key="4">
    <source>
        <dbReference type="ARBA" id="ARBA00023284"/>
    </source>
</evidence>
<keyword evidence="8" id="KW-1185">Reference proteome</keyword>
<comment type="caution">
    <text evidence="7">The sequence shown here is derived from an EMBL/GenBank/DDBJ whole genome shotgun (WGS) entry which is preliminary data.</text>
</comment>
<dbReference type="AlphaFoldDB" id="A0A2T7BBA7"/>
<dbReference type="CDD" id="cd02966">
    <property type="entry name" value="TlpA_like_family"/>
    <property type="match status" value="1"/>
</dbReference>
<keyword evidence="4" id="KW-0676">Redox-active center</keyword>
<dbReference type="PANTHER" id="PTHR42852">
    <property type="entry name" value="THIOL:DISULFIDE INTERCHANGE PROTEIN DSBE"/>
    <property type="match status" value="1"/>
</dbReference>
<dbReference type="Gene3D" id="3.40.30.10">
    <property type="entry name" value="Glutaredoxin"/>
    <property type="match status" value="1"/>
</dbReference>
<dbReference type="SUPFAM" id="SSF52833">
    <property type="entry name" value="Thioredoxin-like"/>
    <property type="match status" value="1"/>
</dbReference>
<dbReference type="EMBL" id="QCYK01000004">
    <property type="protein sequence ID" value="PUZ21676.1"/>
    <property type="molecule type" value="Genomic_DNA"/>
</dbReference>
<protein>
    <submittedName>
        <fullName evidence="7">TlpA family protein disulfide reductase</fullName>
    </submittedName>
</protein>
<evidence type="ECO:0000256" key="3">
    <source>
        <dbReference type="ARBA" id="ARBA00023157"/>
    </source>
</evidence>
<feature type="domain" description="Thioredoxin" evidence="6">
    <location>
        <begin position="243"/>
        <end position="408"/>
    </location>
</feature>
<feature type="chain" id="PRO_5015432595" evidence="5">
    <location>
        <begin position="19"/>
        <end position="415"/>
    </location>
</feature>
<dbReference type="OrthoDB" id="616241at2"/>